<dbReference type="RefSeq" id="WP_204034783.1">
    <property type="nucleotide sequence ID" value="NZ_BOPC01000030.1"/>
</dbReference>
<feature type="transmembrane region" description="Helical" evidence="1">
    <location>
        <begin position="7"/>
        <end position="25"/>
    </location>
</feature>
<evidence type="ECO:0000313" key="3">
    <source>
        <dbReference type="Proteomes" id="UP000653076"/>
    </source>
</evidence>
<evidence type="ECO:0008006" key="4">
    <source>
        <dbReference type="Google" id="ProtNLM"/>
    </source>
</evidence>
<protein>
    <recommendedName>
        <fullName evidence="4">Sodium:proton antiporter</fullName>
    </recommendedName>
</protein>
<organism evidence="2 3">
    <name type="scientific">Micromonospora qiuiae</name>
    <dbReference type="NCBI Taxonomy" id="502268"/>
    <lineage>
        <taxon>Bacteria</taxon>
        <taxon>Bacillati</taxon>
        <taxon>Actinomycetota</taxon>
        <taxon>Actinomycetes</taxon>
        <taxon>Micromonosporales</taxon>
        <taxon>Micromonosporaceae</taxon>
        <taxon>Micromonospora</taxon>
    </lineage>
</organism>
<name>A0ABQ4JB65_9ACTN</name>
<dbReference type="EMBL" id="BOPC01000030">
    <property type="protein sequence ID" value="GIJ27200.1"/>
    <property type="molecule type" value="Genomic_DNA"/>
</dbReference>
<feature type="transmembrane region" description="Helical" evidence="1">
    <location>
        <begin position="31"/>
        <end position="51"/>
    </location>
</feature>
<proteinExistence type="predicted"/>
<keyword evidence="1" id="KW-0472">Membrane</keyword>
<evidence type="ECO:0000256" key="1">
    <source>
        <dbReference type="SAM" id="Phobius"/>
    </source>
</evidence>
<keyword evidence="1" id="KW-0812">Transmembrane</keyword>
<accession>A0ABQ4JB65</accession>
<comment type="caution">
    <text evidence="2">The sequence shown here is derived from an EMBL/GenBank/DDBJ whole genome shotgun (WGS) entry which is preliminary data.</text>
</comment>
<gene>
    <name evidence="2" type="ORF">Vqi01_23620</name>
</gene>
<reference evidence="2 3" key="1">
    <citation type="submission" date="2021-01" db="EMBL/GenBank/DDBJ databases">
        <title>Whole genome shotgun sequence of Verrucosispora qiuiae NBRC 106684.</title>
        <authorList>
            <person name="Komaki H."/>
            <person name="Tamura T."/>
        </authorList>
    </citation>
    <scope>NUCLEOTIDE SEQUENCE [LARGE SCALE GENOMIC DNA]</scope>
    <source>
        <strain evidence="2 3">NBRC 106684</strain>
    </source>
</reference>
<keyword evidence="1" id="KW-1133">Transmembrane helix</keyword>
<evidence type="ECO:0000313" key="2">
    <source>
        <dbReference type="EMBL" id="GIJ27200.1"/>
    </source>
</evidence>
<sequence>MSLLVELVIWWVALTVGWVATVSPLTLAELLVGAACALVCAVVAVSSRRALGHRWRPDVRWLAWLGRLAVAVPVDTARLLVQVTPRMLAGRDVPGRLVRLRPPTDEAASRAAFRRAWGTFVLSATPSSVVVDWPPDGAPVVLHLLGSGQVSTGKTVVR</sequence>
<keyword evidence="3" id="KW-1185">Reference proteome</keyword>
<dbReference type="Proteomes" id="UP000653076">
    <property type="component" value="Unassembled WGS sequence"/>
</dbReference>